<evidence type="ECO:0000256" key="10">
    <source>
        <dbReference type="ARBA" id="ARBA00023170"/>
    </source>
</evidence>
<feature type="site" description="Crucial to convey clamshell closure to channel opening" evidence="15">
    <location>
        <position position="859"/>
    </location>
</feature>
<feature type="transmembrane region" description="Helical" evidence="18">
    <location>
        <begin position="1013"/>
        <end position="1033"/>
    </location>
</feature>
<dbReference type="GO" id="GO:0038023">
    <property type="term" value="F:signaling receptor activity"/>
    <property type="evidence" value="ECO:0007669"/>
    <property type="project" value="InterPro"/>
</dbReference>
<feature type="binding site" evidence="14">
    <location>
        <position position="928"/>
    </location>
    <ligand>
        <name>L-glutamate</name>
        <dbReference type="ChEBI" id="CHEBI:29985"/>
    </ligand>
</feature>
<evidence type="ECO:0000256" key="13">
    <source>
        <dbReference type="ARBA" id="ARBA00023303"/>
    </source>
</evidence>
<evidence type="ECO:0000256" key="1">
    <source>
        <dbReference type="ARBA" id="ARBA00004651"/>
    </source>
</evidence>
<keyword evidence="7 18" id="KW-1133">Transmembrane helix</keyword>
<protein>
    <submittedName>
        <fullName evidence="21">Uncharacterized protein</fullName>
    </submittedName>
</protein>
<keyword evidence="6" id="KW-0862">Zinc</keyword>
<dbReference type="SUPFAM" id="SSF53850">
    <property type="entry name" value="Periplasmic binding protein-like II"/>
    <property type="match status" value="1"/>
</dbReference>
<keyword evidence="4 18" id="KW-0812">Transmembrane</keyword>
<feature type="transmembrane region" description="Helical" evidence="18">
    <location>
        <begin position="755"/>
        <end position="776"/>
    </location>
</feature>
<feature type="compositionally biased region" description="Basic and acidic residues" evidence="17">
    <location>
        <begin position="1286"/>
        <end position="1300"/>
    </location>
</feature>
<comment type="caution">
    <text evidence="21">The sequence shown here is derived from an EMBL/GenBank/DDBJ whole genome shotgun (WGS) entry which is preliminary data.</text>
</comment>
<evidence type="ECO:0000313" key="22">
    <source>
        <dbReference type="Proteomes" id="UP001497525"/>
    </source>
</evidence>
<evidence type="ECO:0000313" key="21">
    <source>
        <dbReference type="EMBL" id="CAL5139633.1"/>
    </source>
</evidence>
<feature type="domain" description="Ionotropic glutamate receptor L-glutamate and glycine-binding" evidence="20">
    <location>
        <begin position="635"/>
        <end position="702"/>
    </location>
</feature>
<feature type="disulfide bond" evidence="16">
    <location>
        <begin position="942"/>
        <end position="995"/>
    </location>
</feature>
<organism evidence="21 22">
    <name type="scientific">Calicophoron daubneyi</name>
    <name type="common">Rumen fluke</name>
    <name type="synonym">Paramphistomum daubneyi</name>
    <dbReference type="NCBI Taxonomy" id="300641"/>
    <lineage>
        <taxon>Eukaryota</taxon>
        <taxon>Metazoa</taxon>
        <taxon>Spiralia</taxon>
        <taxon>Lophotrochozoa</taxon>
        <taxon>Platyhelminthes</taxon>
        <taxon>Trematoda</taxon>
        <taxon>Digenea</taxon>
        <taxon>Plagiorchiida</taxon>
        <taxon>Pronocephalata</taxon>
        <taxon>Paramphistomoidea</taxon>
        <taxon>Paramphistomidae</taxon>
        <taxon>Calicophoron</taxon>
    </lineage>
</organism>
<feature type="compositionally biased region" description="Basic residues" evidence="17">
    <location>
        <begin position="1359"/>
        <end position="1371"/>
    </location>
</feature>
<dbReference type="PRINTS" id="PR00177">
    <property type="entry name" value="NMDARECEPTOR"/>
</dbReference>
<dbReference type="GO" id="GO:0005886">
    <property type="term" value="C:plasma membrane"/>
    <property type="evidence" value="ECO:0007669"/>
    <property type="project" value="UniProtKB-SubCell"/>
</dbReference>
<feature type="region of interest" description="Disordered" evidence="17">
    <location>
        <begin position="1263"/>
        <end position="1410"/>
    </location>
</feature>
<name>A0AAV2TXM1_CALDB</name>
<evidence type="ECO:0000256" key="11">
    <source>
        <dbReference type="ARBA" id="ARBA00023180"/>
    </source>
</evidence>
<keyword evidence="8" id="KW-0406">Ion transport</keyword>
<keyword evidence="2" id="KW-0813">Transport</keyword>
<keyword evidence="12" id="KW-1071">Ligand-gated ion channel</keyword>
<evidence type="ECO:0000256" key="3">
    <source>
        <dbReference type="ARBA" id="ARBA00022475"/>
    </source>
</evidence>
<keyword evidence="9 18" id="KW-0472">Membrane</keyword>
<evidence type="ECO:0000256" key="4">
    <source>
        <dbReference type="ARBA" id="ARBA00022692"/>
    </source>
</evidence>
<feature type="transmembrane region" description="Helical" evidence="18">
    <location>
        <begin position="797"/>
        <end position="816"/>
    </location>
</feature>
<keyword evidence="11" id="KW-0325">Glycoprotein</keyword>
<dbReference type="GO" id="GO:0015276">
    <property type="term" value="F:ligand-gated monoatomic ion channel activity"/>
    <property type="evidence" value="ECO:0007669"/>
    <property type="project" value="InterPro"/>
</dbReference>
<evidence type="ECO:0000256" key="6">
    <source>
        <dbReference type="ARBA" id="ARBA00022833"/>
    </source>
</evidence>
<dbReference type="InterPro" id="IPR001508">
    <property type="entry name" value="Iono_Glu_rcpt_met"/>
</dbReference>
<reference evidence="21" key="1">
    <citation type="submission" date="2024-06" db="EMBL/GenBank/DDBJ databases">
        <authorList>
            <person name="Liu X."/>
            <person name="Lenzi L."/>
            <person name="Haldenby T S."/>
            <person name="Uol C."/>
        </authorList>
    </citation>
    <scope>NUCLEOTIDE SEQUENCE</scope>
</reference>
<evidence type="ECO:0000256" key="12">
    <source>
        <dbReference type="ARBA" id="ARBA00023286"/>
    </source>
</evidence>
<evidence type="ECO:0000256" key="16">
    <source>
        <dbReference type="PIRSR" id="PIRSR601508-3"/>
    </source>
</evidence>
<dbReference type="InterPro" id="IPR001320">
    <property type="entry name" value="Iontro_rcpt_C"/>
</dbReference>
<dbReference type="InterPro" id="IPR019594">
    <property type="entry name" value="Glu/Gly-bd"/>
</dbReference>
<keyword evidence="10" id="KW-0675">Receptor</keyword>
<evidence type="ECO:0000259" key="19">
    <source>
        <dbReference type="SMART" id="SM00079"/>
    </source>
</evidence>
<proteinExistence type="predicted"/>
<dbReference type="PANTHER" id="PTHR18966">
    <property type="entry name" value="IONOTROPIC GLUTAMATE RECEPTOR"/>
    <property type="match status" value="1"/>
</dbReference>
<keyword evidence="3" id="KW-1003">Cell membrane</keyword>
<keyword evidence="13" id="KW-0407">Ion channel</keyword>
<evidence type="ECO:0000256" key="15">
    <source>
        <dbReference type="PIRSR" id="PIRSR601508-2"/>
    </source>
</evidence>
<feature type="binding site" evidence="14">
    <location>
        <position position="887"/>
    </location>
    <ligand>
        <name>L-glutamate</name>
        <dbReference type="ChEBI" id="CHEBI:29985"/>
    </ligand>
</feature>
<keyword evidence="16" id="KW-1015">Disulfide bond</keyword>
<evidence type="ECO:0000256" key="17">
    <source>
        <dbReference type="SAM" id="MobiDB-lite"/>
    </source>
</evidence>
<evidence type="ECO:0000259" key="20">
    <source>
        <dbReference type="SMART" id="SM00918"/>
    </source>
</evidence>
<dbReference type="FunFam" id="3.40.190.10:FF:000009">
    <property type="entry name" value="Putative glutamate receptor ionotropic NMDA 2B"/>
    <property type="match status" value="1"/>
</dbReference>
<feature type="region of interest" description="Disordered" evidence="17">
    <location>
        <begin position="594"/>
        <end position="614"/>
    </location>
</feature>
<feature type="domain" description="Ionotropic glutamate receptor C-terminal" evidence="19">
    <location>
        <begin position="630"/>
        <end position="993"/>
    </location>
</feature>
<dbReference type="Gene3D" id="3.40.190.10">
    <property type="entry name" value="Periplasmic binding protein-like II"/>
    <property type="match status" value="2"/>
</dbReference>
<dbReference type="SMART" id="SM00079">
    <property type="entry name" value="PBPe"/>
    <property type="match status" value="1"/>
</dbReference>
<dbReference type="EMBL" id="CAXLJL010000623">
    <property type="protein sequence ID" value="CAL5139633.1"/>
    <property type="molecule type" value="Genomic_DNA"/>
</dbReference>
<feature type="compositionally biased region" description="Basic and acidic residues" evidence="17">
    <location>
        <begin position="1319"/>
        <end position="1331"/>
    </location>
</feature>
<dbReference type="InterPro" id="IPR015683">
    <property type="entry name" value="Ionotropic_Glu_rcpt"/>
</dbReference>
<dbReference type="Proteomes" id="UP001497525">
    <property type="component" value="Unassembled WGS sequence"/>
</dbReference>
<dbReference type="InterPro" id="IPR028082">
    <property type="entry name" value="Peripla_BP_I"/>
</dbReference>
<evidence type="ECO:0000256" key="9">
    <source>
        <dbReference type="ARBA" id="ARBA00023136"/>
    </source>
</evidence>
<evidence type="ECO:0000256" key="2">
    <source>
        <dbReference type="ARBA" id="ARBA00022448"/>
    </source>
</evidence>
<feature type="site" description="Interaction with the cone snail toxin Con-ikot-ikot" evidence="15">
    <location>
        <position position="892"/>
    </location>
</feature>
<evidence type="ECO:0000256" key="7">
    <source>
        <dbReference type="ARBA" id="ARBA00022989"/>
    </source>
</evidence>
<gene>
    <name evidence="21" type="ORF">CDAUBV1_LOCUS14750</name>
</gene>
<dbReference type="SUPFAM" id="SSF53822">
    <property type="entry name" value="Periplasmic binding protein-like I"/>
    <property type="match status" value="1"/>
</dbReference>
<dbReference type="SMART" id="SM00918">
    <property type="entry name" value="Lig_chan-Glu_bd"/>
    <property type="match status" value="1"/>
</dbReference>
<keyword evidence="5" id="KW-0479">Metal-binding</keyword>
<feature type="compositionally biased region" description="Basic and acidic residues" evidence="17">
    <location>
        <begin position="1345"/>
        <end position="1358"/>
    </location>
</feature>
<comment type="subcellular location">
    <subcellularLocation>
        <location evidence="1">Cell membrane</location>
        <topology evidence="1">Multi-pass membrane protein</topology>
    </subcellularLocation>
</comment>
<feature type="transmembrane region" description="Helical" evidence="18">
    <location>
        <begin position="828"/>
        <end position="852"/>
    </location>
</feature>
<sequence length="1410" mass="160819">MIQDIFGRRSPRVFLILTLLQQTLPKSQDTDVLGIEFGGYVSKTNSLIPVSHGGRKDKEDLSLKGKTLKQAHAPPELLLLEKIFDHSQRTFEKQLPTDLSKRLKHVLPRSVRNQSRFKRNAGEEDGETNLVLVKIQSFIFDLPQKRENEYVAIGQLKQLMKPYPHLLLDPKYSEHIITSYNPLMLQRQVCKEFDNISTDRHVANTFFVVNDVGALVDRPMHDRLHRLFFQMTSALGIPSITWLPNRVGQFEMEDSQLAIRLEPLTWHVSHALVDFMHAFNWNLVIIVYNSMAPGSIMLVEELRKRQTERSAQDHPSFFDFDLNTLLYIADSLENTEHAHLRAVFDEGYVWIFTPSTMSSLTVADNQAKVSADVNVLQESTMFRKIPGMFGFICLNDLERRKRNAELAIEIWQKAIIELVYQLTKIYPPEVPIIMDAPNQETLTYFGQILAKLRPEELCQDSEHLAWQWGRRMYDDVFGFQLNSARNFQRCQLQHVQLTPLPSPLSSFSFCVQNLSDPGGQVGTWSMKSKWGRRKSFLRIDGVTWPGGANAPPKGRPNKFKLRVVTIKERPFVIYSKQLEDGFCDANSVPCKLRPQSVHSLDPPSKESDPRVSGMRTDVSSHRHLAVLNGTVENSANHFSNESENRGNTTLYINGCCSGLTMDLLMELMKDLNFDVEVFEVPDGLWGAWTNNGWNGVVRTLIDEEADMAVTSLKITPNRSQQIEFSVPFLETGIAVVVGLREGVISPTAFLKPYDYQAWCGILIFSVHASAAALYIFEWISPNGMNRGRTEGIEQRFSFCRSLWLIWSMLFGAAVNADSPRAVASRFMANIWALFGLVFLAAYTANLAAFMIAKEDYYDLSGMNDWRLQQPWNSKPPFRFATIPSGATEENIKINFPEMGNYMRKFNRSTVELGLKALKANELDAFIYDANVLDYWASKDEGCKLRIVGNLYAMTGYGIGFSKGSRWVEKVNSRILDYQKNGKLQRWKKFWQTGSCRKDAALGNTNKTLGVKNFISAFVLLLSGMVLCSFILLLEHCLYRLIRAREKRTKKRCCLAAILPATEKTQLEEDDRRQPAVICTDPDCMQQIENWKQEANALRDQVRLLQKQLTTEITDSQGDSLFSQEKGQVVPIRKEAASVASEVDQWQQKQPLLKVKRSSAPTNTGVKKPRGEKHQPHDHARLWDIYSKVAVTPVGQEYLESPKRLYVCEHMNEEKDVGEDNAQQIIVIPKLNQSPSRRRIISKAGTLMRNEECSGITNIHAQNQTPVASVREEQKTFHSQNDCVSRSPHETRKTSKHHDSFADGLKTPSSFSGRRPGLRKTKDEHSVEKSIDESYQDGQSASLLGRSEEKFQNEKERKPPSIRRQRNNRHRELRFVQAPHECRESSELENIIPVQHPSDSTQSAFEKESVL</sequence>
<accession>A0AAV2TXM1</accession>
<dbReference type="GO" id="GO:0046872">
    <property type="term" value="F:metal ion binding"/>
    <property type="evidence" value="ECO:0007669"/>
    <property type="project" value="UniProtKB-KW"/>
</dbReference>
<evidence type="ECO:0000256" key="14">
    <source>
        <dbReference type="PIRSR" id="PIRSR601508-1"/>
    </source>
</evidence>
<evidence type="ECO:0000256" key="5">
    <source>
        <dbReference type="ARBA" id="ARBA00022723"/>
    </source>
</evidence>
<dbReference type="Pfam" id="PF00060">
    <property type="entry name" value="Lig_chan"/>
    <property type="match status" value="1"/>
</dbReference>
<feature type="region of interest" description="Disordered" evidence="17">
    <location>
        <begin position="1155"/>
        <end position="1176"/>
    </location>
</feature>
<evidence type="ECO:0000256" key="18">
    <source>
        <dbReference type="SAM" id="Phobius"/>
    </source>
</evidence>
<dbReference type="Pfam" id="PF10613">
    <property type="entry name" value="Lig_chan-Glu_bd"/>
    <property type="match status" value="1"/>
</dbReference>
<feature type="binding site" evidence="14">
    <location>
        <position position="718"/>
    </location>
    <ligand>
        <name>L-glutamate</name>
        <dbReference type="ChEBI" id="CHEBI:29985"/>
    </ligand>
</feature>
<evidence type="ECO:0000256" key="8">
    <source>
        <dbReference type="ARBA" id="ARBA00023065"/>
    </source>
</evidence>